<dbReference type="Pfam" id="PF18146">
    <property type="entry name" value="CinA_KH"/>
    <property type="match status" value="1"/>
</dbReference>
<evidence type="ECO:0000256" key="1">
    <source>
        <dbReference type="HAMAP-Rule" id="MF_00226"/>
    </source>
</evidence>
<dbReference type="InterPro" id="IPR008135">
    <property type="entry name" value="Competence-induced_CinA"/>
</dbReference>
<dbReference type="NCBIfam" id="TIGR00199">
    <property type="entry name" value="PncC_domain"/>
    <property type="match status" value="1"/>
</dbReference>
<dbReference type="Pfam" id="PF00994">
    <property type="entry name" value="MoCF_biosynth"/>
    <property type="match status" value="1"/>
</dbReference>
<dbReference type="SUPFAM" id="SSF53218">
    <property type="entry name" value="Molybdenum cofactor biosynthesis proteins"/>
    <property type="match status" value="1"/>
</dbReference>
<dbReference type="EMBL" id="CP020918">
    <property type="protein sequence ID" value="AWG21770.1"/>
    <property type="molecule type" value="Genomic_DNA"/>
</dbReference>
<keyword evidence="4" id="KW-1185">Reference proteome</keyword>
<dbReference type="HAMAP" id="MF_00226_B">
    <property type="entry name" value="CinA_B"/>
    <property type="match status" value="1"/>
</dbReference>
<dbReference type="InterPro" id="IPR036653">
    <property type="entry name" value="CinA-like_C"/>
</dbReference>
<dbReference type="InterPro" id="IPR001453">
    <property type="entry name" value="MoaB/Mog_dom"/>
</dbReference>
<dbReference type="OrthoDB" id="9801454at2"/>
<dbReference type="RefSeq" id="WP_108740705.1">
    <property type="nucleotide sequence ID" value="NZ_CP020918.1"/>
</dbReference>
<dbReference type="InterPro" id="IPR008136">
    <property type="entry name" value="CinA_C"/>
</dbReference>
<evidence type="ECO:0000259" key="2">
    <source>
        <dbReference type="SMART" id="SM00852"/>
    </source>
</evidence>
<accession>A0A2S1LDE2</accession>
<dbReference type="Pfam" id="PF02464">
    <property type="entry name" value="CinA"/>
    <property type="match status" value="1"/>
</dbReference>
<protein>
    <recommendedName>
        <fullName evidence="1">CinA-like protein</fullName>
    </recommendedName>
</protein>
<dbReference type="Gene3D" id="3.90.950.20">
    <property type="entry name" value="CinA-like"/>
    <property type="match status" value="1"/>
</dbReference>
<proteinExistence type="inferred from homology"/>
<dbReference type="Gene3D" id="3.40.980.10">
    <property type="entry name" value="MoaB/Mog-like domain"/>
    <property type="match status" value="1"/>
</dbReference>
<dbReference type="InterPro" id="IPR041424">
    <property type="entry name" value="CinA_KH"/>
</dbReference>
<evidence type="ECO:0000313" key="3">
    <source>
        <dbReference type="EMBL" id="AWG21770.1"/>
    </source>
</evidence>
<dbReference type="NCBIfam" id="TIGR00200">
    <property type="entry name" value="cinA_nterm"/>
    <property type="match status" value="1"/>
</dbReference>
<name>A0A2S1LDE2_9FLAO</name>
<dbReference type="PANTHER" id="PTHR13939">
    <property type="entry name" value="NICOTINAMIDE-NUCLEOTIDE AMIDOHYDROLASE PNCC"/>
    <property type="match status" value="1"/>
</dbReference>
<evidence type="ECO:0000313" key="4">
    <source>
        <dbReference type="Proteomes" id="UP000244527"/>
    </source>
</evidence>
<dbReference type="InterPro" id="IPR036425">
    <property type="entry name" value="MoaB/Mog-like_dom_sf"/>
</dbReference>
<dbReference type="CDD" id="cd00885">
    <property type="entry name" value="cinA"/>
    <property type="match status" value="1"/>
</dbReference>
<comment type="similarity">
    <text evidence="1">Belongs to the CinA family.</text>
</comment>
<organism evidence="3 4">
    <name type="scientific">Flavobacterium faecale</name>
    <dbReference type="NCBI Taxonomy" id="1355330"/>
    <lineage>
        <taxon>Bacteria</taxon>
        <taxon>Pseudomonadati</taxon>
        <taxon>Bacteroidota</taxon>
        <taxon>Flavobacteriia</taxon>
        <taxon>Flavobacteriales</taxon>
        <taxon>Flavobacteriaceae</taxon>
        <taxon>Flavobacterium</taxon>
    </lineage>
</organism>
<dbReference type="SMART" id="SM00852">
    <property type="entry name" value="MoCF_biosynth"/>
    <property type="match status" value="1"/>
</dbReference>
<reference evidence="3 4" key="1">
    <citation type="submission" date="2017-04" db="EMBL/GenBank/DDBJ databases">
        <title>Compelte genome sequence of WV33.</title>
        <authorList>
            <person name="Lee P.C."/>
        </authorList>
    </citation>
    <scope>NUCLEOTIDE SEQUENCE [LARGE SCALE GENOMIC DNA]</scope>
    <source>
        <strain evidence="3 4">WV33</strain>
    </source>
</reference>
<dbReference type="NCBIfam" id="TIGR00177">
    <property type="entry name" value="molyb_syn"/>
    <property type="match status" value="1"/>
</dbReference>
<dbReference type="PIRSF" id="PIRSF006728">
    <property type="entry name" value="CinA"/>
    <property type="match status" value="1"/>
</dbReference>
<dbReference type="PANTHER" id="PTHR13939:SF0">
    <property type="entry name" value="NMN AMIDOHYDROLASE-LIKE PROTEIN YFAY"/>
    <property type="match status" value="1"/>
</dbReference>
<dbReference type="Proteomes" id="UP000244527">
    <property type="component" value="Chromosome"/>
</dbReference>
<sequence>MKATIVTIGDEILIGQIVDTNSAFISKSLDKIGVETHEMLSISDDKQHILDTFKKLQNKVDLVIITGGLGPTKDDVTKKTFCDYFDDELVVNPQVLAHVTELIEGFYKRPITQMNKDQALVPSRCTVLHNQVGTAPGMWIKKENTVFISLPGVPYEMKYLVEHEIIPKVVKEYKRPYILHKTILTYGQGESMVAERIEHWEDALPEFVKLAYLPSPGRVRLRLTARGLNKELLEQEIDKQVILLDAIINDIIVGYEEDQTIEVVIGSMLKKQKLSIATAESCTGGSIASLLASVPGASGYFKGSVVSYATQTKIDVLSIPSALIEEFSVVSAQVAEAMALSVKNLMKTDYAIATTGNAGPSKGDGDAEIGAVFIALATPTGVLVEEFNFGQPREKVIDRAVYKSLEMLQKEIIKFV</sequence>
<feature type="domain" description="MoaB/Mog" evidence="2">
    <location>
        <begin position="4"/>
        <end position="172"/>
    </location>
</feature>
<dbReference type="KEGG" id="ffa:FFWV33_09555"/>
<dbReference type="AlphaFoldDB" id="A0A2S1LDE2"/>
<dbReference type="SUPFAM" id="SSF142433">
    <property type="entry name" value="CinA-like"/>
    <property type="match status" value="1"/>
</dbReference>
<dbReference type="InterPro" id="IPR050101">
    <property type="entry name" value="CinA"/>
</dbReference>
<gene>
    <name evidence="3" type="ORF">FFWV33_09555</name>
</gene>